<dbReference type="EMBL" id="AAXW01000159">
    <property type="protein sequence ID" value="EAZ87901.1"/>
    <property type="molecule type" value="Genomic_DNA"/>
</dbReference>
<dbReference type="RefSeq" id="WP_008279010.1">
    <property type="nucleotide sequence ID" value="NZ_AAXW01000159.1"/>
</dbReference>
<dbReference type="AlphaFoldDB" id="A3J045"/>
<accession>A3J045</accession>
<evidence type="ECO:0000313" key="2">
    <source>
        <dbReference type="Proteomes" id="UP000003781"/>
    </source>
</evidence>
<feature type="non-terminal residue" evidence="1">
    <location>
        <position position="1"/>
    </location>
</feature>
<gene>
    <name evidence="1" type="ORF">CY0110_07299</name>
</gene>
<proteinExistence type="predicted"/>
<keyword evidence="2" id="KW-1185">Reference proteome</keyword>
<organism evidence="1 2">
    <name type="scientific">Crocosphaera chwakensis CCY0110</name>
    <dbReference type="NCBI Taxonomy" id="391612"/>
    <lineage>
        <taxon>Bacteria</taxon>
        <taxon>Bacillati</taxon>
        <taxon>Cyanobacteriota</taxon>
        <taxon>Cyanophyceae</taxon>
        <taxon>Oscillatoriophycideae</taxon>
        <taxon>Chroococcales</taxon>
        <taxon>Aphanothecaceae</taxon>
        <taxon>Crocosphaera</taxon>
        <taxon>Crocosphaera chwakensis</taxon>
    </lineage>
</organism>
<reference evidence="1 2" key="1">
    <citation type="submission" date="2007-03" db="EMBL/GenBank/DDBJ databases">
        <authorList>
            <person name="Stal L."/>
            <person name="Ferriera S."/>
            <person name="Johnson J."/>
            <person name="Kravitz S."/>
            <person name="Beeson K."/>
            <person name="Sutton G."/>
            <person name="Rogers Y.-H."/>
            <person name="Friedman R."/>
            <person name="Frazier M."/>
            <person name="Venter J.C."/>
        </authorList>
    </citation>
    <scope>NUCLEOTIDE SEQUENCE [LARGE SCALE GENOMIC DNA]</scope>
    <source>
        <strain evidence="1 2">CCY0110</strain>
    </source>
</reference>
<evidence type="ECO:0000313" key="1">
    <source>
        <dbReference type="EMBL" id="EAZ87901.1"/>
    </source>
</evidence>
<sequence>RSKIIQEQIHTIECFNSNSSLTARKQKFESIEVYTKWIAEDAYQRQSIPFEQQLKQAKLHRDQTLTGKIKRKLWNLGLLK</sequence>
<name>A3J045_9CHRO</name>
<dbReference type="Proteomes" id="UP000003781">
    <property type="component" value="Unassembled WGS sequence"/>
</dbReference>
<comment type="caution">
    <text evidence="1">The sequence shown here is derived from an EMBL/GenBank/DDBJ whole genome shotgun (WGS) entry which is preliminary data.</text>
</comment>
<protein>
    <submittedName>
        <fullName evidence="1">Uncharacterized protein</fullName>
    </submittedName>
</protein>